<evidence type="ECO:0000256" key="5">
    <source>
        <dbReference type="ARBA" id="ARBA00022801"/>
    </source>
</evidence>
<dbReference type="EnsemblPlants" id="EMT21686">
    <property type="protein sequence ID" value="EMT21686"/>
    <property type="gene ID" value="F775_23769"/>
</dbReference>
<dbReference type="Gene3D" id="2.60.120.260">
    <property type="entry name" value="Galactose-binding domain-like"/>
    <property type="match status" value="1"/>
</dbReference>
<dbReference type="Pfam" id="PF02953">
    <property type="entry name" value="zf-Tim10_DDP"/>
    <property type="match status" value="1"/>
</dbReference>
<dbReference type="EC" id="3.2.1.55" evidence="3"/>
<dbReference type="GO" id="GO:0000272">
    <property type="term" value="P:polysaccharide catabolic process"/>
    <property type="evidence" value="ECO:0007669"/>
    <property type="project" value="UniProtKB-ARBA"/>
</dbReference>
<evidence type="ECO:0000256" key="4">
    <source>
        <dbReference type="ARBA" id="ARBA00022729"/>
    </source>
</evidence>
<dbReference type="Pfam" id="PF06964">
    <property type="entry name" value="Alpha-L-AF_C"/>
    <property type="match status" value="1"/>
</dbReference>
<evidence type="ECO:0000313" key="8">
    <source>
        <dbReference type="EnsemblPlants" id="EMT21686"/>
    </source>
</evidence>
<organism evidence="8">
    <name type="scientific">Aegilops tauschii</name>
    <name type="common">Tausch's goatgrass</name>
    <name type="synonym">Aegilops squarrosa</name>
    <dbReference type="NCBI Taxonomy" id="37682"/>
    <lineage>
        <taxon>Eukaryota</taxon>
        <taxon>Viridiplantae</taxon>
        <taxon>Streptophyta</taxon>
        <taxon>Embryophyta</taxon>
        <taxon>Tracheophyta</taxon>
        <taxon>Spermatophyta</taxon>
        <taxon>Magnoliopsida</taxon>
        <taxon>Liliopsida</taxon>
        <taxon>Poales</taxon>
        <taxon>Poaceae</taxon>
        <taxon>BOP clade</taxon>
        <taxon>Pooideae</taxon>
        <taxon>Triticodae</taxon>
        <taxon>Triticeae</taxon>
        <taxon>Triticinae</taxon>
        <taxon>Aegilops</taxon>
    </lineage>
</organism>
<dbReference type="Gene3D" id="2.60.40.1180">
    <property type="entry name" value="Golgi alpha-mannosidase II"/>
    <property type="match status" value="1"/>
</dbReference>
<evidence type="ECO:0000256" key="3">
    <source>
        <dbReference type="ARBA" id="ARBA00012670"/>
    </source>
</evidence>
<dbReference type="FunFam" id="2.60.40.1180:FF:000011">
    <property type="entry name" value="Alpha-L-arabinofuranosidase 1"/>
    <property type="match status" value="1"/>
</dbReference>
<sequence>MAVSAASGAVTVQEVIDACRRFDHWVVIKIISVLILSLLRKNFIYLWINLKIPAHSADKGLFACFSLQKFESCQNMIEIEVKTVMSKIYQIKRRCFLPCRGGIRGDRIEAESDSLSVVNYCQGQNQWWDAAAAIFAECIDTTTSIGKLAMMAFLQRKRLLCPIDVNVDRRSGCLLWFGGGARFSTPFLGIRGDCKLCILLHLIIGGCVGWMADDDGPWYDGLIQEWDKEHRAHAIENGKPVVAMRMRGHCANDFPYDAWYKPYIWRLGLLPFVLQFKRRPPPVNHAALTALVDRWRPETHSFHLSFGEMTMTLEDMAMISGLPINGRAVTGCVSAINWRQRAGILIGVEPDAPLPGKADASKVRHSWLKQVRGEGNPCPRGANDLVVQQYAQAYLWKGDTSSLAGVVWSLSVWMWERIPVGRPDFKNAEHPNPLSNHDGAHDDDPYRRPTVAYYWERVTVYTGSSHVRYKCYMNELDTLTVEQVSLVVVGFVLDKLTARFIPHLFKPQPGKENKSRPPSGSARLPPRENRRLQEGRESRAMDASALNDPRFQALLEEEKKKAMMNEMIAKLTDTCWDKCITGSIGSSFSNSETSCLSNCAKRFIDVKMLTMQRANSSDANIPGVWVAKQTPRTLATWQRGPGVWPWRLTMQEPVAYGQNLLVIEVIHYCWLWDTGTECFEAGGLHTPSNIDPWSIIGNDSSIFVATDRTSCFSRNIIALRMEVLCDECPAGVGIYNPGFWGMNIEDGKTYNLVMYVKSAEAADLTVSLASSDGLQKLASVTVPLVSFISISGREEDDNISISLWGFFCFRVAGTSNWTKVEQKLIAKGTNRTSRLEITSNKKGVVWFDQVSLMPSDTFKGHGFRTELISMLLDLKPRFLRFPGGCFVEGEWLRNAFRWRESIGPWEERPGHFGDVWHYWTDDGLGYYEFLQLSEDLGAAPIWVFNNGISHNDEVSTAAIAPFVKDVLDSLEFARGSANSTWGSVRAAMGHPEPFPVKYVAIGNEDCGKKYYLGNYLKFYNAIRESYPDIQMISNCDGSSKPLDHPADLYDFHVYTDSKTLFNMKGTFDKTSRTGPKAFVSEYAVWRTDAGRGSLLGSLAEAAFLTGLEKNRWNPDAIVFNSWQQYGTPSYWMQKFFRESSGAMIHPITISSSYSGSLAASAITWQDSGNSFLKIVNFGSDTVSLTISVSGLQASINALGSNATVLTSSNVKDENSFSNPNKVVPVTSQLRNAAEQMQVTLAAHSFSSFDLALAQSELVAEM</sequence>
<feature type="compositionally biased region" description="Basic and acidic residues" evidence="6">
    <location>
        <begin position="525"/>
        <end position="540"/>
    </location>
</feature>
<dbReference type="SUPFAM" id="SSF51011">
    <property type="entry name" value="Glycosyl hydrolase domain"/>
    <property type="match status" value="1"/>
</dbReference>
<feature type="domain" description="Alpha-L-arabinofuranosidase C-terminal" evidence="7">
    <location>
        <begin position="1080"/>
        <end position="1244"/>
    </location>
</feature>
<dbReference type="GO" id="GO:0046373">
    <property type="term" value="P:L-arabinose metabolic process"/>
    <property type="evidence" value="ECO:0007669"/>
    <property type="project" value="InterPro"/>
</dbReference>
<dbReference type="SMART" id="SM00813">
    <property type="entry name" value="Alpha-L-AF_C"/>
    <property type="match status" value="1"/>
</dbReference>
<dbReference type="Gene3D" id="1.10.287.810">
    <property type="entry name" value="Mitochondrial import inner membrane translocase subunit tim13 like domains"/>
    <property type="match status" value="1"/>
</dbReference>
<dbReference type="Pfam" id="PF10536">
    <property type="entry name" value="PMD"/>
    <property type="match status" value="1"/>
</dbReference>
<dbReference type="SUPFAM" id="SSF51445">
    <property type="entry name" value="(Trans)glycosidases"/>
    <property type="match status" value="1"/>
</dbReference>
<keyword evidence="5" id="KW-0378">Hydrolase</keyword>
<dbReference type="InterPro" id="IPR019557">
    <property type="entry name" value="AminoTfrase-like_pln_mobile"/>
</dbReference>
<comment type="catalytic activity">
    <reaction evidence="1">
        <text>Hydrolysis of terminal non-reducing alpha-L-arabinofuranoside residues in alpha-L-arabinosides.</text>
        <dbReference type="EC" id="3.2.1.55"/>
    </reaction>
</comment>
<dbReference type="InterPro" id="IPR017853">
    <property type="entry name" value="GH"/>
</dbReference>
<dbReference type="InterPro" id="IPR035427">
    <property type="entry name" value="Tim10-like_dom_sf"/>
</dbReference>
<keyword evidence="4" id="KW-0732">Signal</keyword>
<dbReference type="InterPro" id="IPR055235">
    <property type="entry name" value="ASD1_cat"/>
</dbReference>
<dbReference type="InterPro" id="IPR010720">
    <property type="entry name" value="Alpha-L-AF_C"/>
</dbReference>
<name>M8CET9_AEGTA</name>
<accession>M8CET9</accession>
<evidence type="ECO:0000259" key="7">
    <source>
        <dbReference type="SMART" id="SM00813"/>
    </source>
</evidence>
<evidence type="ECO:0000256" key="1">
    <source>
        <dbReference type="ARBA" id="ARBA00001462"/>
    </source>
</evidence>
<reference evidence="8" key="1">
    <citation type="submission" date="2015-06" db="UniProtKB">
        <authorList>
            <consortium name="EnsemblPlants"/>
        </authorList>
    </citation>
    <scope>IDENTIFICATION</scope>
</reference>
<dbReference type="Gene3D" id="3.20.20.80">
    <property type="entry name" value="Glycosidases"/>
    <property type="match status" value="1"/>
</dbReference>
<dbReference type="PANTHER" id="PTHR31776:SF22">
    <property type="entry name" value="NON-REDUCING END ALPHA-L-ARABINOFURANOSIDASE"/>
    <property type="match status" value="1"/>
</dbReference>
<feature type="region of interest" description="Disordered" evidence="6">
    <location>
        <begin position="507"/>
        <end position="543"/>
    </location>
</feature>
<evidence type="ECO:0000256" key="6">
    <source>
        <dbReference type="SAM" id="MobiDB-lite"/>
    </source>
</evidence>
<proteinExistence type="inferred from homology"/>
<dbReference type="Pfam" id="PF22848">
    <property type="entry name" value="ASD1_dom"/>
    <property type="match status" value="1"/>
</dbReference>
<protein>
    <recommendedName>
        <fullName evidence="3">non-reducing end alpha-L-arabinofuranosidase</fullName>
        <ecNumber evidence="3">3.2.1.55</ecNumber>
    </recommendedName>
</protein>
<evidence type="ECO:0000256" key="2">
    <source>
        <dbReference type="ARBA" id="ARBA00007186"/>
    </source>
</evidence>
<dbReference type="SUPFAM" id="SSF144122">
    <property type="entry name" value="Tim10-like"/>
    <property type="match status" value="1"/>
</dbReference>
<dbReference type="FunFam" id="3.20.20.80:FF:000025">
    <property type="entry name" value="Alpha-L-arabinofuranosidase 1"/>
    <property type="match status" value="1"/>
</dbReference>
<dbReference type="InterPro" id="IPR004217">
    <property type="entry name" value="Tim10-like"/>
</dbReference>
<dbReference type="GO" id="GO:0046556">
    <property type="term" value="F:alpha-L-arabinofuranosidase activity"/>
    <property type="evidence" value="ECO:0007669"/>
    <property type="project" value="UniProtKB-EC"/>
</dbReference>
<dbReference type="InterPro" id="IPR013780">
    <property type="entry name" value="Glyco_hydro_b"/>
</dbReference>
<comment type="similarity">
    <text evidence="2">Belongs to the glycosyl hydrolase 51 family.</text>
</comment>
<dbReference type="InterPro" id="IPR051563">
    <property type="entry name" value="Glycosyl_Hydrolase_51"/>
</dbReference>
<dbReference type="AlphaFoldDB" id="M8CET9"/>
<dbReference type="PANTHER" id="PTHR31776">
    <property type="entry name" value="ALPHA-L-ARABINOFURANOSIDASE 1"/>
    <property type="match status" value="1"/>
</dbReference>